<proteinExistence type="predicted"/>
<dbReference type="EMBL" id="LAZR01018158">
    <property type="protein sequence ID" value="KKL97482.1"/>
    <property type="molecule type" value="Genomic_DNA"/>
</dbReference>
<accession>A0A0F9JEP2</accession>
<sequence length="64" mass="6884">MDGRHPEDIGDFGLEFILREFEAGSSVRAVDTARCQESGEWENATVVNSANSEPAEASVTVVCP</sequence>
<evidence type="ECO:0000313" key="1">
    <source>
        <dbReference type="EMBL" id="KKL97482.1"/>
    </source>
</evidence>
<reference evidence="1" key="1">
    <citation type="journal article" date="2015" name="Nature">
        <title>Complex archaea that bridge the gap between prokaryotes and eukaryotes.</title>
        <authorList>
            <person name="Spang A."/>
            <person name="Saw J.H."/>
            <person name="Jorgensen S.L."/>
            <person name="Zaremba-Niedzwiedzka K."/>
            <person name="Martijn J."/>
            <person name="Lind A.E."/>
            <person name="van Eijk R."/>
            <person name="Schleper C."/>
            <person name="Guy L."/>
            <person name="Ettema T.J."/>
        </authorList>
    </citation>
    <scope>NUCLEOTIDE SEQUENCE</scope>
</reference>
<gene>
    <name evidence="1" type="ORF">LCGC14_1834040</name>
</gene>
<comment type="caution">
    <text evidence="1">The sequence shown here is derived from an EMBL/GenBank/DDBJ whole genome shotgun (WGS) entry which is preliminary data.</text>
</comment>
<name>A0A0F9JEP2_9ZZZZ</name>
<dbReference type="AlphaFoldDB" id="A0A0F9JEP2"/>
<organism evidence="1">
    <name type="scientific">marine sediment metagenome</name>
    <dbReference type="NCBI Taxonomy" id="412755"/>
    <lineage>
        <taxon>unclassified sequences</taxon>
        <taxon>metagenomes</taxon>
        <taxon>ecological metagenomes</taxon>
    </lineage>
</organism>
<protein>
    <submittedName>
        <fullName evidence="1">Uncharacterized protein</fullName>
    </submittedName>
</protein>